<reference evidence="3" key="2">
    <citation type="submission" date="2016-01" db="EMBL/GenBank/DDBJ databases">
        <title>First complete genome sequence of a species in the genus Microterricola, an extremophilic cold active enzyme producing strain ERGS5:02 isolated from Sikkim Himalaya.</title>
        <authorList>
            <person name="Kumar R."/>
            <person name="Singh D."/>
            <person name="Swarnkar M.K."/>
        </authorList>
    </citation>
    <scope>NUCLEOTIDE SEQUENCE [LARGE SCALE GENOMIC DNA]</scope>
    <source>
        <strain evidence="3">ERGS5:02</strain>
    </source>
</reference>
<protein>
    <recommendedName>
        <fullName evidence="4">DNA uptake lipoprotein</fullName>
    </recommendedName>
</protein>
<accession>A0A0Y0NE96</accession>
<dbReference type="Proteomes" id="UP000058305">
    <property type="component" value="Chromosome"/>
</dbReference>
<reference evidence="2 3" key="1">
    <citation type="journal article" date="2016" name="J. Biotechnol.">
        <title>First complete genome sequence of a species in the genus Microterricola, an extremophilic cold active enzyme producing bacterial strain ERGS5:02 isolated from Sikkim Himalaya.</title>
        <authorList>
            <person name="Himanshu"/>
            <person name="Swarnkar M.K."/>
            <person name="Singh D."/>
            <person name="Kumar R."/>
        </authorList>
    </citation>
    <scope>NUCLEOTIDE SEQUENCE [LARGE SCALE GENOMIC DNA]</scope>
    <source>
        <strain evidence="2 3">ERGS5:02</strain>
    </source>
</reference>
<evidence type="ECO:0000256" key="1">
    <source>
        <dbReference type="SAM" id="Phobius"/>
    </source>
</evidence>
<evidence type="ECO:0008006" key="4">
    <source>
        <dbReference type="Google" id="ProtNLM"/>
    </source>
</evidence>
<dbReference type="KEGG" id="mvd:AWU67_03655"/>
<keyword evidence="1" id="KW-1133">Transmembrane helix</keyword>
<keyword evidence="3" id="KW-1185">Reference proteome</keyword>
<gene>
    <name evidence="2" type="ORF">AWU67_03655</name>
</gene>
<organism evidence="2 3">
    <name type="scientific">Microterricola viridarii</name>
    <dbReference type="NCBI Taxonomy" id="412690"/>
    <lineage>
        <taxon>Bacteria</taxon>
        <taxon>Bacillati</taxon>
        <taxon>Actinomycetota</taxon>
        <taxon>Actinomycetes</taxon>
        <taxon>Micrococcales</taxon>
        <taxon>Microbacteriaceae</taxon>
        <taxon>Microterricola</taxon>
    </lineage>
</organism>
<evidence type="ECO:0000313" key="3">
    <source>
        <dbReference type="Proteomes" id="UP000058305"/>
    </source>
</evidence>
<feature type="transmembrane region" description="Helical" evidence="1">
    <location>
        <begin position="53"/>
        <end position="75"/>
    </location>
</feature>
<name>A0A0Y0NE96_9MICO</name>
<keyword evidence="1" id="KW-0472">Membrane</keyword>
<evidence type="ECO:0000313" key="2">
    <source>
        <dbReference type="EMBL" id="AMB58106.1"/>
    </source>
</evidence>
<sequence length="152" mass="16203">MINDCDRSAFPRPRAGRSSGVGRLLIVVYAVLALGATGRSVVQIIERFDTAPFAFTLSAIAAAIYIVATVALIAPGPVWNRVAWIAIGVEAAGVLIVGALSLAMPELFPETTVWSFFGMGYLFIPLVLPWLGLWWLAKTRTAERVAAASEAA</sequence>
<dbReference type="AlphaFoldDB" id="A0A0Y0NE96"/>
<dbReference type="EMBL" id="CP014145">
    <property type="protein sequence ID" value="AMB58106.1"/>
    <property type="molecule type" value="Genomic_DNA"/>
</dbReference>
<dbReference type="OrthoDB" id="25997at2"/>
<feature type="transmembrane region" description="Helical" evidence="1">
    <location>
        <begin position="82"/>
        <end position="104"/>
    </location>
</feature>
<proteinExistence type="predicted"/>
<feature type="transmembrane region" description="Helical" evidence="1">
    <location>
        <begin position="21"/>
        <end position="41"/>
    </location>
</feature>
<feature type="transmembrane region" description="Helical" evidence="1">
    <location>
        <begin position="116"/>
        <end position="137"/>
    </location>
</feature>
<keyword evidence="1" id="KW-0812">Transmembrane</keyword>